<keyword evidence="16" id="KW-0808">Transferase</keyword>
<evidence type="ECO:0000256" key="15">
    <source>
        <dbReference type="ARBA" id="ARBA00022603"/>
    </source>
</evidence>
<dbReference type="PhylomeDB" id="A0A1B0G3H6"/>
<dbReference type="Gene3D" id="2.40.50.140">
    <property type="entry name" value="Nucleic acid-binding proteins"/>
    <property type="match status" value="1"/>
</dbReference>
<keyword evidence="24" id="KW-0539">Nucleus</keyword>
<reference evidence="33" key="1">
    <citation type="submission" date="2020-05" db="UniProtKB">
        <authorList>
            <consortium name="EnsemblMetazoa"/>
        </authorList>
    </citation>
    <scope>IDENTIFICATION</scope>
    <source>
        <strain evidence="33">Yale</strain>
    </source>
</reference>
<evidence type="ECO:0000256" key="17">
    <source>
        <dbReference type="ARBA" id="ARBA00022691"/>
    </source>
</evidence>
<dbReference type="PRINTS" id="PR00982">
    <property type="entry name" value="TRNASYNTHLYS"/>
</dbReference>
<comment type="function">
    <text evidence="27">Catalyzes the specific attachment of an amino acid to its cognate tRNA in a 2 step reaction: the amino acid (AA) is first activated by ATP to form AA-AMP and then transferred to the acceptor end of the tRNA. When secreted, acts as a signaling molecule that induces immune response through the activation of monocyte/macrophages. Catalyzes the synthesis of the signaling molecule diadenosine tetraphosphate (Ap4A), and thereby mediates disruption of the complex between HINT1 and MITF and the concomitant activation of MITF transcriptional activity.</text>
</comment>
<sequence length="1137" mass="129888">MLDEKSSKSKRQKRLKKDVEAPLIDDFNNKEFLTLLLNLNESAYMVSSPRITKEPLHTETMKEIISVSTVCNTARPAIEEDPDPLQGIEKFIEAGVNLLKKDYKIEKGSMDGCIPNKSVDKETVAWDVEKVFTESALQTVSKITQEYTEVTNVVNTFETPVDTPIATPSATLPPKSPITSDTFTTPDVEQMFGVRRSHRIKQITKATKALVGRGLVRERERFSIKDDVETKSHYTLDDHLTDLAEVEAKNAKFLKEMEERLSSFQVIKENEYKCERVISREARKMICDCFLTAEEEERGELGCGEDCLNRLMMIECGPDCSVNERCTIKRFQKFLCSPCRVFRTEKKCFGTMADIEILHGQFIMEYVGEVIDSEEFENRRLTYSRDKNRHHYFMALRSDAVIDATIKVEVEAQCCYCESANCRGWIGQEPTSNEGEQIDEESDKEEEEESLHLLVPDDDDDDDNSDASIADPEEVQKKLEMAAAQAEAELGSITIEENKVKRNEKSNLDDIGKREEKRDSVSNHLWKMLGLVKTLKKLHHIPCLRSHLSFTAKYFICFPPSRLMTSESSEYTQICSKKTKLELKCRLKEQKPKEKGEARPMEKKKSTAAEEEISPNEYFKLRSAAVAELKKSPETDPYPHKFNVSISLEKYINKYSYLKEGEMLENEKLSIAGRVHAIRESGAKLIFYDLRGEGIKLQVMANAKLYGSGTAAFEIDTNKIRRGDIVGINGFPAKTKKGELSIVPQEIKLLSPCLHMLPHLHFGLKDKETRYRQRYLDLILNNKVRENFHTRAKVISYIRQFLDGMGFLEIETPMMNMIPGGATAKPFITHHNELNMDLFMRIAPELYHKMLIVGGFDRVYEIGRQFRNEGIDMTHNPEFTTCEFYMAYADYHDIMEITEQMVSGMVRAIHGTYKIKYHPEGAEGPVQEIDFTPPFKRVSMITTLEEKLKVQFPPASEFASAKTNEFLSQLCANHNVECPAPRTTARLLDKLVGEFVEEYCINPTFICDHPQIMSPLAKYHRGVPGLTERFELFVMKKEICNAYTELNDPVVQRERFEQQANDKAAGDDEAQLVDENFCTALEYGLPPTGGWGMGIDRLTMFLTDSNNIKEVLLFPAMKPDNPNRAHPAEVNNIEENS</sequence>
<dbReference type="GO" id="GO:0005829">
    <property type="term" value="C:cytosol"/>
    <property type="evidence" value="ECO:0007669"/>
    <property type="project" value="UniProtKB-SubCell"/>
</dbReference>
<dbReference type="GO" id="GO:0005694">
    <property type="term" value="C:chromosome"/>
    <property type="evidence" value="ECO:0007669"/>
    <property type="project" value="UniProtKB-SubCell"/>
</dbReference>
<evidence type="ECO:0000256" key="24">
    <source>
        <dbReference type="ARBA" id="ARBA00023242"/>
    </source>
</evidence>
<feature type="region of interest" description="Disordered" evidence="29">
    <location>
        <begin position="428"/>
        <end position="468"/>
    </location>
</feature>
<keyword evidence="34" id="KW-1185">Reference proteome</keyword>
<dbReference type="GO" id="GO:0005634">
    <property type="term" value="C:nucleus"/>
    <property type="evidence" value="ECO:0007669"/>
    <property type="project" value="UniProtKB-SubCell"/>
</dbReference>
<keyword evidence="14" id="KW-0436">Ligase</keyword>
<dbReference type="SUPFAM" id="SSF82199">
    <property type="entry name" value="SET domain"/>
    <property type="match status" value="1"/>
</dbReference>
<keyword evidence="10" id="KW-1003">Cell membrane</keyword>
<keyword evidence="23" id="KW-0030">Aminoacyl-tRNA synthetase</keyword>
<dbReference type="SUPFAM" id="SSF50249">
    <property type="entry name" value="Nucleic acid-binding proteins"/>
    <property type="match status" value="1"/>
</dbReference>
<feature type="domain" description="AWS" evidence="32">
    <location>
        <begin position="282"/>
        <end position="335"/>
    </location>
</feature>
<keyword evidence="11" id="KW-0963">Cytoplasm</keyword>
<evidence type="ECO:0000259" key="30">
    <source>
        <dbReference type="PROSITE" id="PS50862"/>
    </source>
</evidence>
<evidence type="ECO:0000256" key="4">
    <source>
        <dbReference type="ARBA" id="ARBA00004514"/>
    </source>
</evidence>
<evidence type="ECO:0000256" key="11">
    <source>
        <dbReference type="ARBA" id="ARBA00022490"/>
    </source>
</evidence>
<keyword evidence="20" id="KW-0648">Protein biosynthesis</keyword>
<dbReference type="InterPro" id="IPR002313">
    <property type="entry name" value="Lys-tRNA-ligase_II"/>
</dbReference>
<dbReference type="EMBL" id="CCAG010011010">
    <property type="status" value="NOT_ANNOTATED_CDS"/>
    <property type="molecule type" value="Genomic_DNA"/>
</dbReference>
<evidence type="ECO:0000256" key="1">
    <source>
        <dbReference type="ARBA" id="ARBA00004123"/>
    </source>
</evidence>
<dbReference type="InterPro" id="IPR018149">
    <property type="entry name" value="Lys-tRNA-synth_II_C"/>
</dbReference>
<dbReference type="PROSITE" id="PS50868">
    <property type="entry name" value="POST_SET"/>
    <property type="match status" value="1"/>
</dbReference>
<dbReference type="InterPro" id="IPR012340">
    <property type="entry name" value="NA-bd_OB-fold"/>
</dbReference>
<evidence type="ECO:0000256" key="19">
    <source>
        <dbReference type="ARBA" id="ARBA00022840"/>
    </source>
</evidence>
<keyword evidence="9" id="KW-0158">Chromosome</keyword>
<dbReference type="EnsemblMetazoa" id="GMOY007875-RA">
    <property type="protein sequence ID" value="GMOY007875-PA"/>
    <property type="gene ID" value="GMOY007875"/>
</dbReference>
<dbReference type="VEuPathDB" id="VectorBase:GMOY007875"/>
<dbReference type="InterPro" id="IPR045864">
    <property type="entry name" value="aa-tRNA-synth_II/BPL/LPL"/>
</dbReference>
<dbReference type="EC" id="6.1.1.6" evidence="7 28"/>
<dbReference type="CDD" id="cd04322">
    <property type="entry name" value="LysRS_N"/>
    <property type="match status" value="1"/>
</dbReference>
<dbReference type="InterPro" id="IPR004365">
    <property type="entry name" value="NA-bd_OB_tRNA"/>
</dbReference>
<evidence type="ECO:0000256" key="28">
    <source>
        <dbReference type="RuleBase" id="RU003748"/>
    </source>
</evidence>
<feature type="region of interest" description="Disordered" evidence="29">
    <location>
        <begin position="1118"/>
        <end position="1137"/>
    </location>
</feature>
<evidence type="ECO:0000256" key="27">
    <source>
        <dbReference type="ARBA" id="ARBA00059215"/>
    </source>
</evidence>
<comment type="catalytic activity">
    <reaction evidence="26 28">
        <text>tRNA(Lys) + L-lysine + ATP = L-lysyl-tRNA(Lys) + AMP + diphosphate</text>
        <dbReference type="Rhea" id="RHEA:20792"/>
        <dbReference type="Rhea" id="RHEA-COMP:9696"/>
        <dbReference type="Rhea" id="RHEA-COMP:9697"/>
        <dbReference type="ChEBI" id="CHEBI:30616"/>
        <dbReference type="ChEBI" id="CHEBI:32551"/>
        <dbReference type="ChEBI" id="CHEBI:33019"/>
        <dbReference type="ChEBI" id="CHEBI:78442"/>
        <dbReference type="ChEBI" id="CHEBI:78529"/>
        <dbReference type="ChEBI" id="CHEBI:456215"/>
        <dbReference type="EC" id="6.1.1.6"/>
    </reaction>
</comment>
<evidence type="ECO:0000256" key="29">
    <source>
        <dbReference type="SAM" id="MobiDB-lite"/>
    </source>
</evidence>
<evidence type="ECO:0000256" key="26">
    <source>
        <dbReference type="ARBA" id="ARBA00048573"/>
    </source>
</evidence>
<dbReference type="GO" id="GO:0016279">
    <property type="term" value="F:protein-lysine N-methyltransferase activity"/>
    <property type="evidence" value="ECO:0007669"/>
    <property type="project" value="UniProtKB-ARBA"/>
</dbReference>
<keyword evidence="13" id="KW-0597">Phosphoprotein</keyword>
<dbReference type="HAMAP" id="MF_00252">
    <property type="entry name" value="Lys_tRNA_synth_class2"/>
    <property type="match status" value="1"/>
</dbReference>
<dbReference type="InterPro" id="IPR006560">
    <property type="entry name" value="AWS_dom"/>
</dbReference>
<evidence type="ECO:0000256" key="8">
    <source>
        <dbReference type="ARBA" id="ARBA00015745"/>
    </source>
</evidence>
<dbReference type="GO" id="GO:0005576">
    <property type="term" value="C:extracellular region"/>
    <property type="evidence" value="ECO:0007669"/>
    <property type="project" value="UniProtKB-SubCell"/>
</dbReference>
<evidence type="ECO:0000256" key="9">
    <source>
        <dbReference type="ARBA" id="ARBA00022454"/>
    </source>
</evidence>
<dbReference type="Gene3D" id="2.170.270.10">
    <property type="entry name" value="SET domain"/>
    <property type="match status" value="1"/>
</dbReference>
<dbReference type="STRING" id="37546.A0A1B0G3H6"/>
<feature type="compositionally biased region" description="Basic and acidic residues" evidence="29">
    <location>
        <begin position="587"/>
        <end position="608"/>
    </location>
</feature>
<feature type="compositionally biased region" description="Acidic residues" evidence="29">
    <location>
        <begin position="436"/>
        <end position="449"/>
    </location>
</feature>
<evidence type="ECO:0000256" key="25">
    <source>
        <dbReference type="ARBA" id="ARBA00030563"/>
    </source>
</evidence>
<feature type="domain" description="Post-SET" evidence="31">
    <location>
        <begin position="411"/>
        <end position="427"/>
    </location>
</feature>
<keyword evidence="17" id="KW-0949">S-adenosyl-L-methionine</keyword>
<evidence type="ECO:0000256" key="23">
    <source>
        <dbReference type="ARBA" id="ARBA00023146"/>
    </source>
</evidence>
<dbReference type="GO" id="GO:0017101">
    <property type="term" value="C:aminoacyl-tRNA synthetase multienzyme complex"/>
    <property type="evidence" value="ECO:0007669"/>
    <property type="project" value="TreeGrafter"/>
</dbReference>
<keyword evidence="15" id="KW-0489">Methyltransferase</keyword>
<evidence type="ECO:0000256" key="6">
    <source>
        <dbReference type="ARBA" id="ARBA00008226"/>
    </source>
</evidence>
<dbReference type="InterPro" id="IPR003616">
    <property type="entry name" value="Post-SET_dom"/>
</dbReference>
<dbReference type="GO" id="GO:0140938">
    <property type="term" value="F:histone H3 methyltransferase activity"/>
    <property type="evidence" value="ECO:0007669"/>
    <property type="project" value="UniProtKB-ARBA"/>
</dbReference>
<dbReference type="GO" id="GO:0006430">
    <property type="term" value="P:lysyl-tRNA aminoacylation"/>
    <property type="evidence" value="ECO:0007669"/>
    <property type="project" value="InterPro"/>
</dbReference>
<dbReference type="InterPro" id="IPR046341">
    <property type="entry name" value="SET_dom_sf"/>
</dbReference>
<dbReference type="InterPro" id="IPR004364">
    <property type="entry name" value="Aa-tRNA-synt_II"/>
</dbReference>
<evidence type="ECO:0000256" key="5">
    <source>
        <dbReference type="ARBA" id="ARBA00004613"/>
    </source>
</evidence>
<dbReference type="Pfam" id="PF01336">
    <property type="entry name" value="tRNA_anti-codon"/>
    <property type="match status" value="1"/>
</dbReference>
<dbReference type="Proteomes" id="UP000092444">
    <property type="component" value="Unassembled WGS sequence"/>
</dbReference>
<evidence type="ECO:0000259" key="32">
    <source>
        <dbReference type="PROSITE" id="PS51215"/>
    </source>
</evidence>
<proteinExistence type="inferred from homology"/>
<evidence type="ECO:0000259" key="31">
    <source>
        <dbReference type="PROSITE" id="PS50868"/>
    </source>
</evidence>
<keyword evidence="18" id="KW-0547">Nucleotide-binding</keyword>
<dbReference type="SUPFAM" id="SSF55681">
    <property type="entry name" value="Class II aaRS and biotin synthetases"/>
    <property type="match status" value="1"/>
</dbReference>
<dbReference type="FunFam" id="2.40.50.140:FF:000050">
    <property type="entry name" value="Lysine--tRNA ligase"/>
    <property type="match status" value="1"/>
</dbReference>
<feature type="region of interest" description="Disordered" evidence="29">
    <location>
        <begin position="587"/>
        <end position="611"/>
    </location>
</feature>
<dbReference type="InterPro" id="IPR006195">
    <property type="entry name" value="aa-tRNA-synth_II"/>
</dbReference>
<dbReference type="Pfam" id="PF00152">
    <property type="entry name" value="tRNA-synt_2"/>
    <property type="match status" value="1"/>
</dbReference>
<evidence type="ECO:0000256" key="12">
    <source>
        <dbReference type="ARBA" id="ARBA00022525"/>
    </source>
</evidence>
<feature type="domain" description="Aminoacyl-transfer RNA synthetases class-II family profile" evidence="30">
    <location>
        <begin position="788"/>
        <end position="1119"/>
    </location>
</feature>
<evidence type="ECO:0000256" key="18">
    <source>
        <dbReference type="ARBA" id="ARBA00022741"/>
    </source>
</evidence>
<dbReference type="GO" id="GO:0000049">
    <property type="term" value="F:tRNA binding"/>
    <property type="evidence" value="ECO:0007669"/>
    <property type="project" value="TreeGrafter"/>
</dbReference>
<dbReference type="GO" id="GO:0004824">
    <property type="term" value="F:lysine-tRNA ligase activity"/>
    <property type="evidence" value="ECO:0007669"/>
    <property type="project" value="UniProtKB-EC"/>
</dbReference>
<dbReference type="NCBIfam" id="TIGR00499">
    <property type="entry name" value="lysS_bact"/>
    <property type="match status" value="1"/>
</dbReference>
<dbReference type="CDD" id="cd00775">
    <property type="entry name" value="LysRS_core"/>
    <property type="match status" value="1"/>
</dbReference>
<dbReference type="PROSITE" id="PS50862">
    <property type="entry name" value="AA_TRNA_LIGASE_II"/>
    <property type="match status" value="1"/>
</dbReference>
<evidence type="ECO:0000256" key="20">
    <source>
        <dbReference type="ARBA" id="ARBA00022917"/>
    </source>
</evidence>
<evidence type="ECO:0000256" key="7">
    <source>
        <dbReference type="ARBA" id="ARBA00013166"/>
    </source>
</evidence>
<keyword evidence="12" id="KW-0964">Secreted</keyword>
<evidence type="ECO:0000313" key="33">
    <source>
        <dbReference type="EnsemblMetazoa" id="GMOY007875-PA"/>
    </source>
</evidence>
<evidence type="ECO:0000256" key="21">
    <source>
        <dbReference type="ARBA" id="ARBA00022990"/>
    </source>
</evidence>
<evidence type="ECO:0000256" key="14">
    <source>
        <dbReference type="ARBA" id="ARBA00022598"/>
    </source>
</evidence>
<evidence type="ECO:0000313" key="34">
    <source>
        <dbReference type="Proteomes" id="UP000092444"/>
    </source>
</evidence>
<feature type="compositionally biased region" description="Acidic residues" evidence="29">
    <location>
        <begin position="456"/>
        <end position="465"/>
    </location>
</feature>
<dbReference type="Gene3D" id="3.30.930.10">
    <property type="entry name" value="Bira Bifunctional Protein, Domain 2"/>
    <property type="match status" value="1"/>
</dbReference>
<evidence type="ECO:0000256" key="2">
    <source>
        <dbReference type="ARBA" id="ARBA00004202"/>
    </source>
</evidence>
<name>A0A1B0G3H6_GLOMM</name>
<keyword evidence="22" id="KW-0472">Membrane</keyword>
<dbReference type="GO" id="GO:0032259">
    <property type="term" value="P:methylation"/>
    <property type="evidence" value="ECO:0007669"/>
    <property type="project" value="UniProtKB-KW"/>
</dbReference>
<dbReference type="SMART" id="SM00570">
    <property type="entry name" value="AWS"/>
    <property type="match status" value="1"/>
</dbReference>
<dbReference type="PROSITE" id="PS51215">
    <property type="entry name" value="AWS"/>
    <property type="match status" value="1"/>
</dbReference>
<dbReference type="GO" id="GO:0005886">
    <property type="term" value="C:plasma membrane"/>
    <property type="evidence" value="ECO:0007669"/>
    <property type="project" value="UniProtKB-SubCell"/>
</dbReference>
<evidence type="ECO:0000256" key="16">
    <source>
        <dbReference type="ARBA" id="ARBA00022679"/>
    </source>
</evidence>
<dbReference type="GO" id="GO:0005524">
    <property type="term" value="F:ATP binding"/>
    <property type="evidence" value="ECO:0007669"/>
    <property type="project" value="UniProtKB-KW"/>
</dbReference>
<protein>
    <recommendedName>
        <fullName evidence="8 28">Lysine--tRNA ligase</fullName>
        <ecNumber evidence="7 28">6.1.1.6</ecNumber>
    </recommendedName>
    <alternativeName>
        <fullName evidence="25 28">Lysyl-tRNA synthetase</fullName>
    </alternativeName>
</protein>
<keyword evidence="19" id="KW-0067">ATP-binding</keyword>
<dbReference type="NCBIfam" id="NF001756">
    <property type="entry name" value="PRK00484.1"/>
    <property type="match status" value="1"/>
</dbReference>
<keyword evidence="21" id="KW-0007">Acetylation</keyword>
<dbReference type="InterPro" id="IPR044136">
    <property type="entry name" value="Lys-tRNA-ligase_II_N"/>
</dbReference>
<dbReference type="AlphaFoldDB" id="A0A1B0G3H6"/>
<dbReference type="PANTHER" id="PTHR42918:SF9">
    <property type="entry name" value="LYSINE--TRNA LIGASE"/>
    <property type="match status" value="1"/>
</dbReference>
<dbReference type="FunFam" id="3.30.930.10:FF:000029">
    <property type="entry name" value="Lysine--tRNA ligase"/>
    <property type="match status" value="1"/>
</dbReference>
<comment type="subcellular location">
    <subcellularLocation>
        <location evidence="2">Cell membrane</location>
        <topology evidence="2">Peripheral membrane protein</topology>
    </subcellularLocation>
    <subcellularLocation>
        <location evidence="3">Chromosome</location>
    </subcellularLocation>
    <subcellularLocation>
        <location evidence="4">Cytoplasm</location>
        <location evidence="4">Cytosol</location>
    </subcellularLocation>
    <subcellularLocation>
        <location evidence="1">Nucleus</location>
    </subcellularLocation>
    <subcellularLocation>
        <location evidence="5">Secreted</location>
    </subcellularLocation>
</comment>
<dbReference type="PANTHER" id="PTHR42918">
    <property type="entry name" value="LYSYL-TRNA SYNTHETASE"/>
    <property type="match status" value="1"/>
</dbReference>
<organism evidence="33 34">
    <name type="scientific">Glossina morsitans morsitans</name>
    <name type="common">Savannah tsetse fly</name>
    <dbReference type="NCBI Taxonomy" id="37546"/>
    <lineage>
        <taxon>Eukaryota</taxon>
        <taxon>Metazoa</taxon>
        <taxon>Ecdysozoa</taxon>
        <taxon>Arthropoda</taxon>
        <taxon>Hexapoda</taxon>
        <taxon>Insecta</taxon>
        <taxon>Pterygota</taxon>
        <taxon>Neoptera</taxon>
        <taxon>Endopterygota</taxon>
        <taxon>Diptera</taxon>
        <taxon>Brachycera</taxon>
        <taxon>Muscomorpha</taxon>
        <taxon>Hippoboscoidea</taxon>
        <taxon>Glossinidae</taxon>
        <taxon>Glossina</taxon>
    </lineage>
</organism>
<evidence type="ECO:0000256" key="22">
    <source>
        <dbReference type="ARBA" id="ARBA00023136"/>
    </source>
</evidence>
<dbReference type="GO" id="GO:0005739">
    <property type="term" value="C:mitochondrion"/>
    <property type="evidence" value="ECO:0007669"/>
    <property type="project" value="TreeGrafter"/>
</dbReference>
<dbReference type="SMART" id="SM00508">
    <property type="entry name" value="PostSET"/>
    <property type="match status" value="1"/>
</dbReference>
<evidence type="ECO:0000256" key="3">
    <source>
        <dbReference type="ARBA" id="ARBA00004286"/>
    </source>
</evidence>
<evidence type="ECO:0000256" key="13">
    <source>
        <dbReference type="ARBA" id="ARBA00022553"/>
    </source>
</evidence>
<dbReference type="Pfam" id="PF17907">
    <property type="entry name" value="AWS"/>
    <property type="match status" value="1"/>
</dbReference>
<evidence type="ECO:0000256" key="10">
    <source>
        <dbReference type="ARBA" id="ARBA00022475"/>
    </source>
</evidence>
<comment type="similarity">
    <text evidence="6">Belongs to the class-II aminoacyl-tRNA synthetase family.</text>
</comment>
<accession>A0A1B0G3H6</accession>